<dbReference type="Pfam" id="PF02801">
    <property type="entry name" value="Ketoacyl-synt_C"/>
    <property type="match status" value="1"/>
</dbReference>
<dbReference type="AlphaFoldDB" id="F2NG26"/>
<evidence type="ECO:0000256" key="4">
    <source>
        <dbReference type="ARBA" id="ARBA00014657"/>
    </source>
</evidence>
<dbReference type="SMART" id="SM00825">
    <property type="entry name" value="PKS_KS"/>
    <property type="match status" value="1"/>
</dbReference>
<dbReference type="NCBIfam" id="NF005589">
    <property type="entry name" value="PRK07314.1"/>
    <property type="match status" value="1"/>
</dbReference>
<evidence type="ECO:0000256" key="12">
    <source>
        <dbReference type="PIRSR" id="PIRSR000447-1"/>
    </source>
</evidence>
<dbReference type="InterPro" id="IPR000794">
    <property type="entry name" value="Beta-ketoacyl_synthase"/>
</dbReference>
<keyword evidence="16" id="KW-1185">Reference proteome</keyword>
<proteinExistence type="inferred from homology"/>
<keyword evidence="10 11" id="KW-0012">Acyltransferase</keyword>
<dbReference type="SUPFAM" id="SSF53901">
    <property type="entry name" value="Thiolase-like"/>
    <property type="match status" value="2"/>
</dbReference>
<evidence type="ECO:0000256" key="9">
    <source>
        <dbReference type="ARBA" id="ARBA00023160"/>
    </source>
</evidence>
<accession>F2NG26</accession>
<dbReference type="PANTHER" id="PTHR11712">
    <property type="entry name" value="POLYKETIDE SYNTHASE-RELATED"/>
    <property type="match status" value="1"/>
</dbReference>
<dbReference type="RefSeq" id="WP_013705552.1">
    <property type="nucleotide sequence ID" value="NC_015388.1"/>
</dbReference>
<comment type="similarity">
    <text evidence="2 11 13">Belongs to the thiolase-like superfamily. Beta-ketoacyl-ACP synthases family.</text>
</comment>
<feature type="domain" description="Ketosynthase family 3 (KS3)" evidence="14">
    <location>
        <begin position="4"/>
        <end position="412"/>
    </location>
</feature>
<comment type="catalytic activity">
    <reaction evidence="11">
        <text>(9Z)-hexadecenoyl-[ACP] + malonyl-[ACP] + H(+) = 3-oxo-(11Z)-octadecenoyl-[ACP] + holo-[ACP] + CO2</text>
        <dbReference type="Rhea" id="RHEA:55040"/>
        <dbReference type="Rhea" id="RHEA-COMP:9623"/>
        <dbReference type="Rhea" id="RHEA-COMP:9685"/>
        <dbReference type="Rhea" id="RHEA-COMP:10800"/>
        <dbReference type="Rhea" id="RHEA-COMP:14074"/>
        <dbReference type="ChEBI" id="CHEBI:15378"/>
        <dbReference type="ChEBI" id="CHEBI:16526"/>
        <dbReference type="ChEBI" id="CHEBI:64479"/>
        <dbReference type="ChEBI" id="CHEBI:78449"/>
        <dbReference type="ChEBI" id="CHEBI:83989"/>
        <dbReference type="ChEBI" id="CHEBI:138538"/>
        <dbReference type="EC" id="2.3.1.179"/>
    </reaction>
</comment>
<dbReference type="Gene3D" id="3.40.47.10">
    <property type="match status" value="1"/>
</dbReference>
<reference evidence="16" key="2">
    <citation type="submission" date="2011-03" db="EMBL/GenBank/DDBJ databases">
        <title>The complete genome of Desulfobacca acetoxidans DSM 11109.</title>
        <authorList>
            <consortium name="US DOE Joint Genome Institute (JGI-PGF)"/>
            <person name="Lucas S."/>
            <person name="Copeland A."/>
            <person name="Lapidus A."/>
            <person name="Bruce D."/>
            <person name="Goodwin L."/>
            <person name="Pitluck S."/>
            <person name="Peters L."/>
            <person name="Kyrpides N."/>
            <person name="Mavromatis K."/>
            <person name="Ivanova N."/>
            <person name="Ovchinnikova G."/>
            <person name="Teshima H."/>
            <person name="Detter J.C."/>
            <person name="Han C."/>
            <person name="Land M."/>
            <person name="Hauser L."/>
            <person name="Markowitz V."/>
            <person name="Cheng J.-F."/>
            <person name="Hugenholtz P."/>
            <person name="Woyke T."/>
            <person name="Wu D."/>
            <person name="Spring S."/>
            <person name="Schueler E."/>
            <person name="Brambilla E."/>
            <person name="Klenk H.-P."/>
            <person name="Eisen J.A."/>
        </authorList>
    </citation>
    <scope>NUCLEOTIDE SEQUENCE [LARGE SCALE GENOMIC DNA]</scope>
    <source>
        <strain evidence="16">ATCC 700848 / DSM 11109 / ASRB2</strain>
    </source>
</reference>
<dbReference type="HOGENOM" id="CLU_000022_69_2_7"/>
<comment type="pathway">
    <text evidence="1 11">Lipid metabolism; fatty acid biosynthesis.</text>
</comment>
<evidence type="ECO:0000256" key="7">
    <source>
        <dbReference type="ARBA" id="ARBA00022832"/>
    </source>
</evidence>
<gene>
    <name evidence="15" type="ordered locus">Desac_0553</name>
</gene>
<evidence type="ECO:0000256" key="10">
    <source>
        <dbReference type="ARBA" id="ARBA00023315"/>
    </source>
</evidence>
<evidence type="ECO:0000256" key="5">
    <source>
        <dbReference type="ARBA" id="ARBA00022516"/>
    </source>
</evidence>
<dbReference type="KEGG" id="dao:Desac_0553"/>
<dbReference type="InterPro" id="IPR014030">
    <property type="entry name" value="Ketoacyl_synth_N"/>
</dbReference>
<dbReference type="FunFam" id="3.40.47.10:FF:000009">
    <property type="entry name" value="3-oxoacyl-[acyl-carrier-protein] synthase 2"/>
    <property type="match status" value="1"/>
</dbReference>
<dbReference type="InterPro" id="IPR018201">
    <property type="entry name" value="Ketoacyl_synth_AS"/>
</dbReference>
<keyword evidence="5 11" id="KW-0444">Lipid biosynthesis</keyword>
<sequence length="415" mass="43296">MAARARVVVTGLGMITPLGIGVKPTWSGLIAGKSGIGPITSFDATGFDTTIAGEVKDFRPEEFISTKLIKRMDRFTQLAVASAVQAMTDAGLEITPALQPLIGVIVGVGLGGLATIEKYHSVLLEKGPKKISPFFIPMLIANMAPGMVAMHFGAQGPNTSTVTACASGAHAIGDAFKTIQRGAAQAMIAGGVESVITPLAVGGFNALKALSTRNHEPERASRPFDRDRDGFVMAEGGGILILEELEFARARGARIYAEIVGYGLSGDAYHMTAPSPDGAGAILSIQHALTDAGLTPEDVDHINAHGTSTGLNDASETMAIKRVFGKRAYNIPISATKSMTGHLLGGAGAIEAVISVLSLLHGIAPPTINYETPDPDCDLDYVPNRARSLPMRVIMSNSFGFGGANAVLIFRQFNG</sequence>
<dbReference type="eggNOG" id="COG0304">
    <property type="taxonomic scope" value="Bacteria"/>
</dbReference>
<evidence type="ECO:0000256" key="11">
    <source>
        <dbReference type="PIRNR" id="PIRNR000447"/>
    </source>
</evidence>
<keyword evidence="9 11" id="KW-0275">Fatty acid biosynthesis</keyword>
<comment type="function">
    <text evidence="11">Involved in the type II fatty acid elongation cycle. Catalyzes the elongation of a wide range of acyl-ACP by the addition of two carbons from malonyl-ACP to an acyl acceptor. Can efficiently catalyze the conversion of palmitoleoyl-ACP (cis-hexadec-9-enoyl-ACP) to cis-vaccenoyl-ACP (cis-octadec-11-enoyl-ACP), an essential step in the thermal regulation of fatty acid composition.</text>
</comment>
<dbReference type="InterPro" id="IPR017568">
    <property type="entry name" value="3-oxoacyl-ACP_synth-2"/>
</dbReference>
<dbReference type="CDD" id="cd00834">
    <property type="entry name" value="KAS_I_II"/>
    <property type="match status" value="1"/>
</dbReference>
<dbReference type="InterPro" id="IPR020841">
    <property type="entry name" value="PKS_Beta-ketoAc_synthase_dom"/>
</dbReference>
<evidence type="ECO:0000256" key="1">
    <source>
        <dbReference type="ARBA" id="ARBA00005194"/>
    </source>
</evidence>
<dbReference type="PIRSF" id="PIRSF000447">
    <property type="entry name" value="KAS_II"/>
    <property type="match status" value="1"/>
</dbReference>
<dbReference type="NCBIfam" id="TIGR03150">
    <property type="entry name" value="fabF"/>
    <property type="match status" value="1"/>
</dbReference>
<dbReference type="STRING" id="880072.Desac_0553"/>
<dbReference type="PANTHER" id="PTHR11712:SF336">
    <property type="entry name" value="3-OXOACYL-[ACYL-CARRIER-PROTEIN] SYNTHASE, MITOCHONDRIAL"/>
    <property type="match status" value="1"/>
</dbReference>
<dbReference type="EC" id="2.3.1.179" evidence="3 11"/>
<evidence type="ECO:0000256" key="2">
    <source>
        <dbReference type="ARBA" id="ARBA00008467"/>
    </source>
</evidence>
<evidence type="ECO:0000256" key="8">
    <source>
        <dbReference type="ARBA" id="ARBA00023098"/>
    </source>
</evidence>
<evidence type="ECO:0000313" key="16">
    <source>
        <dbReference type="Proteomes" id="UP000000483"/>
    </source>
</evidence>
<evidence type="ECO:0000256" key="13">
    <source>
        <dbReference type="RuleBase" id="RU003694"/>
    </source>
</evidence>
<evidence type="ECO:0000256" key="3">
    <source>
        <dbReference type="ARBA" id="ARBA00012356"/>
    </source>
</evidence>
<evidence type="ECO:0000313" key="15">
    <source>
        <dbReference type="EMBL" id="AEB08439.1"/>
    </source>
</evidence>
<keyword evidence="7" id="KW-0276">Fatty acid metabolism</keyword>
<dbReference type="InterPro" id="IPR014031">
    <property type="entry name" value="Ketoacyl_synth_C"/>
</dbReference>
<reference evidence="15 16" key="1">
    <citation type="journal article" date="2011" name="Stand. Genomic Sci.">
        <title>Complete genome sequence of the acetate-degrading sulfate reducer Desulfobacca acetoxidans type strain (ASRB2).</title>
        <authorList>
            <person name="Goker M."/>
            <person name="Teshima H."/>
            <person name="Lapidus A."/>
            <person name="Nolan M."/>
            <person name="Lucas S."/>
            <person name="Hammon N."/>
            <person name="Deshpande S."/>
            <person name="Cheng J.F."/>
            <person name="Tapia R."/>
            <person name="Han C."/>
            <person name="Goodwin L."/>
            <person name="Pitluck S."/>
            <person name="Huntemann M."/>
            <person name="Liolios K."/>
            <person name="Ivanova N."/>
            <person name="Pagani I."/>
            <person name="Mavromatis K."/>
            <person name="Ovchinikova G."/>
            <person name="Pati A."/>
            <person name="Chen A."/>
            <person name="Palaniappan K."/>
            <person name="Land M."/>
            <person name="Hauser L."/>
            <person name="Brambilla E.M."/>
            <person name="Rohde M."/>
            <person name="Spring S."/>
            <person name="Detter J.C."/>
            <person name="Woyke T."/>
            <person name="Bristow J."/>
            <person name="Eisen J.A."/>
            <person name="Markowitz V."/>
            <person name="Hugenholtz P."/>
            <person name="Kyrpides N.C."/>
            <person name="Klenk H.P."/>
        </authorList>
    </citation>
    <scope>NUCLEOTIDE SEQUENCE [LARGE SCALE GENOMIC DNA]</scope>
    <source>
        <strain evidence="16">ATCC 700848 / DSM 11109 / ASRB2</strain>
    </source>
</reference>
<dbReference type="GO" id="GO:0005829">
    <property type="term" value="C:cytosol"/>
    <property type="evidence" value="ECO:0007669"/>
    <property type="project" value="TreeGrafter"/>
</dbReference>
<dbReference type="UniPathway" id="UPA00094"/>
<dbReference type="PROSITE" id="PS52004">
    <property type="entry name" value="KS3_2"/>
    <property type="match status" value="1"/>
</dbReference>
<evidence type="ECO:0000259" key="14">
    <source>
        <dbReference type="PROSITE" id="PS52004"/>
    </source>
</evidence>
<dbReference type="GO" id="GO:0006633">
    <property type="term" value="P:fatty acid biosynthetic process"/>
    <property type="evidence" value="ECO:0007669"/>
    <property type="project" value="UniProtKB-UniRule"/>
</dbReference>
<keyword evidence="6 11" id="KW-0808">Transferase</keyword>
<dbReference type="GO" id="GO:0004315">
    <property type="term" value="F:3-oxoacyl-[acyl-carrier-protein] synthase activity"/>
    <property type="evidence" value="ECO:0007669"/>
    <property type="project" value="UniProtKB-UniRule"/>
</dbReference>
<evidence type="ECO:0000256" key="6">
    <source>
        <dbReference type="ARBA" id="ARBA00022679"/>
    </source>
</evidence>
<name>F2NG26_DESAR</name>
<organism evidence="15 16">
    <name type="scientific">Desulfobacca acetoxidans (strain ATCC 700848 / DSM 11109 / ASRB2)</name>
    <dbReference type="NCBI Taxonomy" id="880072"/>
    <lineage>
        <taxon>Bacteria</taxon>
        <taxon>Pseudomonadati</taxon>
        <taxon>Thermodesulfobacteriota</taxon>
        <taxon>Desulfobaccia</taxon>
        <taxon>Desulfobaccales</taxon>
        <taxon>Desulfobaccaceae</taxon>
        <taxon>Desulfobacca</taxon>
    </lineage>
</organism>
<dbReference type="Proteomes" id="UP000000483">
    <property type="component" value="Chromosome"/>
</dbReference>
<dbReference type="InterPro" id="IPR016039">
    <property type="entry name" value="Thiolase-like"/>
</dbReference>
<keyword evidence="8" id="KW-0443">Lipid metabolism</keyword>
<dbReference type="EMBL" id="CP002629">
    <property type="protein sequence ID" value="AEB08439.1"/>
    <property type="molecule type" value="Genomic_DNA"/>
</dbReference>
<protein>
    <recommendedName>
        <fullName evidence="4 11">3-oxoacyl-[acyl-carrier-protein] synthase 2</fullName>
        <ecNumber evidence="3 11">2.3.1.179</ecNumber>
    </recommendedName>
</protein>
<dbReference type="Pfam" id="PF00109">
    <property type="entry name" value="ketoacyl-synt"/>
    <property type="match status" value="1"/>
</dbReference>
<dbReference type="PROSITE" id="PS00606">
    <property type="entry name" value="KS3_1"/>
    <property type="match status" value="1"/>
</dbReference>
<feature type="active site" description="For beta-ketoacyl synthase activity" evidence="12">
    <location>
        <position position="165"/>
    </location>
</feature>
<dbReference type="OrthoDB" id="9816204at2"/>
<comment type="catalytic activity">
    <reaction evidence="11">
        <text>a fatty acyl-[ACP] + malonyl-[ACP] + H(+) = a 3-oxoacyl-[ACP] + holo-[ACP] + CO2</text>
        <dbReference type="Rhea" id="RHEA:22836"/>
        <dbReference type="Rhea" id="RHEA-COMP:9623"/>
        <dbReference type="Rhea" id="RHEA-COMP:9685"/>
        <dbReference type="Rhea" id="RHEA-COMP:9916"/>
        <dbReference type="Rhea" id="RHEA-COMP:14125"/>
        <dbReference type="ChEBI" id="CHEBI:15378"/>
        <dbReference type="ChEBI" id="CHEBI:16526"/>
        <dbReference type="ChEBI" id="CHEBI:64479"/>
        <dbReference type="ChEBI" id="CHEBI:78449"/>
        <dbReference type="ChEBI" id="CHEBI:78776"/>
        <dbReference type="ChEBI" id="CHEBI:138651"/>
    </reaction>
</comment>